<evidence type="ECO:0000256" key="1">
    <source>
        <dbReference type="ARBA" id="ARBA00005568"/>
    </source>
</evidence>
<proteinExistence type="inferred from homology"/>
<dbReference type="Proteomes" id="UP001597295">
    <property type="component" value="Unassembled WGS sequence"/>
</dbReference>
<feature type="domain" description="HpcH/HpaI aldolase/citrate lyase" evidence="4">
    <location>
        <begin position="21"/>
        <end position="249"/>
    </location>
</feature>
<comment type="similarity">
    <text evidence="1">Belongs to the HpcH/HpaI aldolase family.</text>
</comment>
<dbReference type="InterPro" id="IPR015813">
    <property type="entry name" value="Pyrv/PenolPyrv_kinase-like_dom"/>
</dbReference>
<dbReference type="Pfam" id="PF03328">
    <property type="entry name" value="HpcH_HpaI"/>
    <property type="match status" value="1"/>
</dbReference>
<dbReference type="InterPro" id="IPR040442">
    <property type="entry name" value="Pyrv_kinase-like_dom_sf"/>
</dbReference>
<dbReference type="SUPFAM" id="SSF51621">
    <property type="entry name" value="Phosphoenolpyruvate/pyruvate domain"/>
    <property type="match status" value="1"/>
</dbReference>
<keyword evidence="6" id="KW-1185">Reference proteome</keyword>
<organism evidence="5 6">
    <name type="scientific">Lacibacterium aquatile</name>
    <dbReference type="NCBI Taxonomy" id="1168082"/>
    <lineage>
        <taxon>Bacteria</taxon>
        <taxon>Pseudomonadati</taxon>
        <taxon>Pseudomonadota</taxon>
        <taxon>Alphaproteobacteria</taxon>
        <taxon>Rhodospirillales</taxon>
        <taxon>Rhodospirillaceae</taxon>
    </lineage>
</organism>
<dbReference type="EMBL" id="JBHUIP010000013">
    <property type="protein sequence ID" value="MFD2264381.1"/>
    <property type="molecule type" value="Genomic_DNA"/>
</dbReference>
<reference evidence="6" key="1">
    <citation type="journal article" date="2019" name="Int. J. Syst. Evol. Microbiol.">
        <title>The Global Catalogue of Microorganisms (GCM) 10K type strain sequencing project: providing services to taxonomists for standard genome sequencing and annotation.</title>
        <authorList>
            <consortium name="The Broad Institute Genomics Platform"/>
            <consortium name="The Broad Institute Genome Sequencing Center for Infectious Disease"/>
            <person name="Wu L."/>
            <person name="Ma J."/>
        </authorList>
    </citation>
    <scope>NUCLEOTIDE SEQUENCE [LARGE SCALE GENOMIC DNA]</scope>
    <source>
        <strain evidence="6">CGMCC 1.19062</strain>
    </source>
</reference>
<keyword evidence="3 5" id="KW-0456">Lyase</keyword>
<dbReference type="InterPro" id="IPR050251">
    <property type="entry name" value="HpcH-HpaI_aldolase"/>
</dbReference>
<dbReference type="InterPro" id="IPR005000">
    <property type="entry name" value="Aldolase/citrate-lyase_domain"/>
</dbReference>
<keyword evidence="2" id="KW-0479">Metal-binding</keyword>
<sequence>MTELPKNRFKAALKNKERPFGTWIMSGSEVVAEALSHAGYDFLIVDMEHSPNDTRSALHHLQAIEGQGTTEAIVRLAWNDIVRVKQALDIGARTIMVPFVQSADQARDIVDFANYPSRGKGDDGKRGIALMHRAARYGTIADYYERAREEICLILQIETPAALAELPEMVKIPGVDAIFLGPADMSASMGKFGQFGDPAFEAVLKQTLDVCHAAGLPAGIVGGNDALTQHLIDIGFDFVASATDLGLLMRIAAQQVATFKKVEQKAGLGY</sequence>
<protein>
    <submittedName>
        <fullName evidence="5">HpcH/HpaI aldolase/citrate lyase family protein</fullName>
    </submittedName>
</protein>
<evidence type="ECO:0000256" key="3">
    <source>
        <dbReference type="ARBA" id="ARBA00023239"/>
    </source>
</evidence>
<accession>A0ABW5DY68</accession>
<comment type="caution">
    <text evidence="5">The sequence shown here is derived from an EMBL/GenBank/DDBJ whole genome shotgun (WGS) entry which is preliminary data.</text>
</comment>
<dbReference type="PANTHER" id="PTHR30502:SF0">
    <property type="entry name" value="PHOSPHOENOLPYRUVATE CARBOXYLASE FAMILY PROTEIN"/>
    <property type="match status" value="1"/>
</dbReference>
<dbReference type="Gene3D" id="3.20.20.60">
    <property type="entry name" value="Phosphoenolpyruvate-binding domains"/>
    <property type="match status" value="1"/>
</dbReference>
<evidence type="ECO:0000259" key="4">
    <source>
        <dbReference type="Pfam" id="PF03328"/>
    </source>
</evidence>
<gene>
    <name evidence="5" type="ORF">ACFSM5_15865</name>
</gene>
<evidence type="ECO:0000256" key="2">
    <source>
        <dbReference type="ARBA" id="ARBA00022723"/>
    </source>
</evidence>
<dbReference type="GO" id="GO:0016829">
    <property type="term" value="F:lyase activity"/>
    <property type="evidence" value="ECO:0007669"/>
    <property type="project" value="UniProtKB-KW"/>
</dbReference>
<name>A0ABW5DY68_9PROT</name>
<evidence type="ECO:0000313" key="5">
    <source>
        <dbReference type="EMBL" id="MFD2264381.1"/>
    </source>
</evidence>
<dbReference type="PANTHER" id="PTHR30502">
    <property type="entry name" value="2-KETO-3-DEOXY-L-RHAMNONATE ALDOLASE"/>
    <property type="match status" value="1"/>
</dbReference>
<evidence type="ECO:0000313" key="6">
    <source>
        <dbReference type="Proteomes" id="UP001597295"/>
    </source>
</evidence>
<dbReference type="RefSeq" id="WP_379877463.1">
    <property type="nucleotide sequence ID" value="NZ_JBHUIP010000013.1"/>
</dbReference>